<keyword evidence="3" id="KW-1185">Reference proteome</keyword>
<evidence type="ECO:0000313" key="2">
    <source>
        <dbReference type="EMBL" id="TNN86786.1"/>
    </source>
</evidence>
<feature type="compositionally biased region" description="Basic and acidic residues" evidence="1">
    <location>
        <begin position="41"/>
        <end position="60"/>
    </location>
</feature>
<reference evidence="2 3" key="1">
    <citation type="submission" date="2019-03" db="EMBL/GenBank/DDBJ databases">
        <title>First draft genome of Liparis tanakae, snailfish: a comprehensive survey of snailfish specific genes.</title>
        <authorList>
            <person name="Kim W."/>
            <person name="Song I."/>
            <person name="Jeong J.-H."/>
            <person name="Kim D."/>
            <person name="Kim S."/>
            <person name="Ryu S."/>
            <person name="Song J.Y."/>
            <person name="Lee S.K."/>
        </authorList>
    </citation>
    <scope>NUCLEOTIDE SEQUENCE [LARGE SCALE GENOMIC DNA]</scope>
    <source>
        <tissue evidence="2">Muscle</tissue>
    </source>
</reference>
<accession>A0A4Z2J989</accession>
<feature type="compositionally biased region" description="Polar residues" evidence="1">
    <location>
        <begin position="24"/>
        <end position="40"/>
    </location>
</feature>
<gene>
    <name evidence="2" type="ORF">EYF80_002969</name>
</gene>
<dbReference type="Proteomes" id="UP000314294">
    <property type="component" value="Unassembled WGS sequence"/>
</dbReference>
<name>A0A4Z2J989_9TELE</name>
<organism evidence="2 3">
    <name type="scientific">Liparis tanakae</name>
    <name type="common">Tanaka's snailfish</name>
    <dbReference type="NCBI Taxonomy" id="230148"/>
    <lineage>
        <taxon>Eukaryota</taxon>
        <taxon>Metazoa</taxon>
        <taxon>Chordata</taxon>
        <taxon>Craniata</taxon>
        <taxon>Vertebrata</taxon>
        <taxon>Euteleostomi</taxon>
        <taxon>Actinopterygii</taxon>
        <taxon>Neopterygii</taxon>
        <taxon>Teleostei</taxon>
        <taxon>Neoteleostei</taxon>
        <taxon>Acanthomorphata</taxon>
        <taxon>Eupercaria</taxon>
        <taxon>Perciformes</taxon>
        <taxon>Cottioidei</taxon>
        <taxon>Cottales</taxon>
        <taxon>Liparidae</taxon>
        <taxon>Liparis</taxon>
    </lineage>
</organism>
<protein>
    <submittedName>
        <fullName evidence="2">Uncharacterized protein</fullName>
    </submittedName>
</protein>
<evidence type="ECO:0000313" key="3">
    <source>
        <dbReference type="Proteomes" id="UP000314294"/>
    </source>
</evidence>
<comment type="caution">
    <text evidence="2">The sequence shown here is derived from an EMBL/GenBank/DDBJ whole genome shotgun (WGS) entry which is preliminary data.</text>
</comment>
<proteinExistence type="predicted"/>
<dbReference type="EMBL" id="SRLO01000013">
    <property type="protein sequence ID" value="TNN86786.1"/>
    <property type="molecule type" value="Genomic_DNA"/>
</dbReference>
<dbReference type="AlphaFoldDB" id="A0A4Z2J989"/>
<sequence length="81" mass="9191">MSCKLPEVWNTPKGEKEKVLLQTTHQTLGRSPAEVNSDSSSCEKQEEGEGPRGEVRDKHWKAKIKELSRISQRNEDLSTRA</sequence>
<feature type="region of interest" description="Disordered" evidence="1">
    <location>
        <begin position="24"/>
        <end position="60"/>
    </location>
</feature>
<evidence type="ECO:0000256" key="1">
    <source>
        <dbReference type="SAM" id="MobiDB-lite"/>
    </source>
</evidence>